<name>A0A0A5GNN8_9BACI</name>
<accession>A0A0A5GNN8</accession>
<dbReference type="Proteomes" id="UP000030528">
    <property type="component" value="Unassembled WGS sequence"/>
</dbReference>
<dbReference type="AlphaFoldDB" id="A0A0A5GNN8"/>
<proteinExistence type="predicted"/>
<keyword evidence="2" id="KW-1185">Reference proteome</keyword>
<organism evidence="1 2">
    <name type="scientific">Pontibacillus halophilus JSM 076056 = DSM 19796</name>
    <dbReference type="NCBI Taxonomy" id="1385510"/>
    <lineage>
        <taxon>Bacteria</taxon>
        <taxon>Bacillati</taxon>
        <taxon>Bacillota</taxon>
        <taxon>Bacilli</taxon>
        <taxon>Bacillales</taxon>
        <taxon>Bacillaceae</taxon>
        <taxon>Pontibacillus</taxon>
    </lineage>
</organism>
<comment type="caution">
    <text evidence="1">The sequence shown here is derived from an EMBL/GenBank/DDBJ whole genome shotgun (WGS) entry which is preliminary data.</text>
</comment>
<evidence type="ECO:0000313" key="2">
    <source>
        <dbReference type="Proteomes" id="UP000030528"/>
    </source>
</evidence>
<gene>
    <name evidence="1" type="ORF">N781_15050</name>
</gene>
<dbReference type="EMBL" id="AVPE01000005">
    <property type="protein sequence ID" value="KGX92785.1"/>
    <property type="molecule type" value="Genomic_DNA"/>
</dbReference>
<protein>
    <submittedName>
        <fullName evidence="1">Uncharacterized protein</fullName>
    </submittedName>
</protein>
<reference evidence="1 2" key="1">
    <citation type="submission" date="2013-08" db="EMBL/GenBank/DDBJ databases">
        <authorList>
            <person name="Huang J."/>
            <person name="Wang G."/>
        </authorList>
    </citation>
    <scope>NUCLEOTIDE SEQUENCE [LARGE SCALE GENOMIC DNA]</scope>
    <source>
        <strain evidence="1 2">JSM 076056</strain>
    </source>
</reference>
<sequence>MKALLIVSKASIDYVETFGWSSASGSNGLDVLIPLFVLMKSPVLFEPEPAFALDELFGEM</sequence>
<evidence type="ECO:0000313" key="1">
    <source>
        <dbReference type="EMBL" id="KGX92785.1"/>
    </source>
</evidence>